<organism evidence="1 2">
    <name type="scientific">Waterburya agarophytonicola KI4</name>
    <dbReference type="NCBI Taxonomy" id="2874699"/>
    <lineage>
        <taxon>Bacteria</taxon>
        <taxon>Bacillati</taxon>
        <taxon>Cyanobacteriota</taxon>
        <taxon>Cyanophyceae</taxon>
        <taxon>Pleurocapsales</taxon>
        <taxon>Hyellaceae</taxon>
        <taxon>Waterburya</taxon>
        <taxon>Waterburya agarophytonicola</taxon>
    </lineage>
</organism>
<proteinExistence type="predicted"/>
<comment type="caution">
    <text evidence="1">The sequence shown here is derived from an EMBL/GenBank/DDBJ whole genome shotgun (WGS) entry which is preliminary data.</text>
</comment>
<evidence type="ECO:0000313" key="1">
    <source>
        <dbReference type="EMBL" id="MCC0177826.1"/>
    </source>
</evidence>
<protein>
    <submittedName>
        <fullName evidence="1">Uncharacterized protein</fullName>
    </submittedName>
</protein>
<dbReference type="RefSeq" id="WP_229640892.1">
    <property type="nucleotide sequence ID" value="NZ_JADWDC010000029.1"/>
</dbReference>
<sequence>MTRTIRELITNEVIYFISPLVDELLKQEKYREEFYHLTTSTDWDEAEKAINQNICVVQPDVDNLWGVYDKDNDYYTVEPTHENKIDAIREYFSDVNWDLSDYHCEVCEYWLVSEWLLNKLEDKGETVERDFMGLCIWARTTTGQSIWCDYVIQEIYSDLISKTNG</sequence>
<dbReference type="EMBL" id="JADWDC010000029">
    <property type="protein sequence ID" value="MCC0177826.1"/>
    <property type="molecule type" value="Genomic_DNA"/>
</dbReference>
<keyword evidence="2" id="KW-1185">Reference proteome</keyword>
<name>A0A964BT77_9CYAN</name>
<evidence type="ECO:0000313" key="2">
    <source>
        <dbReference type="Proteomes" id="UP000729733"/>
    </source>
</evidence>
<dbReference type="Proteomes" id="UP000729733">
    <property type="component" value="Unassembled WGS sequence"/>
</dbReference>
<gene>
    <name evidence="1" type="ORF">I4641_12645</name>
</gene>
<accession>A0A964BT77</accession>
<reference evidence="1" key="1">
    <citation type="journal article" date="2021" name="Antonie Van Leeuwenhoek">
        <title>Draft genome and description of Waterburya agarophytonicola gen. nov. sp. nov. (Pleurocapsales, Cyanobacteria): a seaweed symbiont.</title>
        <authorList>
            <person name="Bonthond G."/>
            <person name="Shalygin S."/>
            <person name="Bayer T."/>
            <person name="Weinberger F."/>
        </authorList>
    </citation>
    <scope>NUCLEOTIDE SEQUENCE</scope>
    <source>
        <strain evidence="1">KI4</strain>
    </source>
</reference>
<dbReference type="AlphaFoldDB" id="A0A964BT77"/>